<dbReference type="EMBL" id="AACCXM010000003">
    <property type="protein sequence ID" value="EAK0468793.1"/>
    <property type="molecule type" value="Genomic_DNA"/>
</dbReference>
<name>A0A5L4IKD8_CAMFE</name>
<dbReference type="AlphaFoldDB" id="A0A5L4IKD8"/>
<evidence type="ECO:0000313" key="2">
    <source>
        <dbReference type="EMBL" id="EAK0452516.1"/>
    </source>
</evidence>
<comment type="caution">
    <text evidence="3">The sequence shown here is derived from an EMBL/GenBank/DDBJ whole genome shotgun (WGS) entry which is preliminary data.</text>
</comment>
<dbReference type="Proteomes" id="UP000557842">
    <property type="component" value="Unassembled WGS sequence"/>
</dbReference>
<dbReference type="EMBL" id="AABQDW010000009">
    <property type="protein sequence ID" value="EAI5408199.1"/>
    <property type="molecule type" value="Genomic_DNA"/>
</dbReference>
<accession>A0A5L4IKD8</accession>
<evidence type="ECO:0000313" key="4">
    <source>
        <dbReference type="Proteomes" id="UP000557842"/>
    </source>
</evidence>
<dbReference type="RefSeq" id="WP_038452590.1">
    <property type="nucleotide sequence ID" value="NZ_AABUZP020000066.1"/>
</dbReference>
<proteinExistence type="predicted"/>
<sequence length="229" mass="26475">MKFEKAINYEEFAVAQKFAALNLINLLKKYTQNFKNVYEIGAGSGVLTKLFIQNFNYEHLILNDIYKSEFMNNFYMDIGDITTKQMPKNIDIIISSSVFQWIDEIEKLCDKIFLSLENNGILAFSMFINGTLNELSSFTKDSLNYKNTDQIIDIFGTKFDILEYKNGEFIAKFGSLKELLTHLKQTGVNNLNGSFKLTKSNLKSLETHFNNDFKLTYKFTNIICKKGKK</sequence>
<organism evidence="3">
    <name type="scientific">Campylobacter fetus</name>
    <dbReference type="NCBI Taxonomy" id="196"/>
    <lineage>
        <taxon>Bacteria</taxon>
        <taxon>Pseudomonadati</taxon>
        <taxon>Campylobacterota</taxon>
        <taxon>Epsilonproteobacteria</taxon>
        <taxon>Campylobacterales</taxon>
        <taxon>Campylobacteraceae</taxon>
        <taxon>Campylobacter</taxon>
    </lineage>
</organism>
<reference evidence="3 4" key="1">
    <citation type="submission" date="2018-05" db="EMBL/GenBank/DDBJ databases">
        <authorList>
            <consortium name="PulseNet: The National Subtyping Network for Foodborne Disease Surveillance"/>
            <person name="Tarr C.L."/>
            <person name="Trees E."/>
            <person name="Katz L.S."/>
            <person name="Carleton-Romer H.A."/>
            <person name="Stroika S."/>
            <person name="Kucerova Z."/>
            <person name="Roache K.F."/>
            <person name="Sabol A.L."/>
            <person name="Besser J."/>
            <person name="Gerner-Smidt P."/>
        </authorList>
    </citation>
    <scope>NUCLEOTIDE SEQUENCE</scope>
    <source>
        <strain evidence="2">2014D-0197</strain>
        <strain evidence="1 4">2016D-0221</strain>
        <strain evidence="3">D4313</strain>
    </source>
</reference>
<dbReference type="Gene3D" id="3.40.50.150">
    <property type="entry name" value="Vaccinia Virus protein VP39"/>
    <property type="match status" value="1"/>
</dbReference>
<protein>
    <submittedName>
        <fullName evidence="3">Biotin synthase</fullName>
    </submittedName>
</protein>
<evidence type="ECO:0000313" key="3">
    <source>
        <dbReference type="EMBL" id="EAK0468793.1"/>
    </source>
</evidence>
<evidence type="ECO:0000313" key="1">
    <source>
        <dbReference type="EMBL" id="EAI5408199.1"/>
    </source>
</evidence>
<dbReference type="EMBL" id="AACCXK010000003">
    <property type="protein sequence ID" value="EAK0452516.1"/>
    <property type="molecule type" value="Genomic_DNA"/>
</dbReference>
<dbReference type="InterPro" id="IPR029063">
    <property type="entry name" value="SAM-dependent_MTases_sf"/>
</dbReference>
<dbReference type="SUPFAM" id="SSF53335">
    <property type="entry name" value="S-adenosyl-L-methionine-dependent methyltransferases"/>
    <property type="match status" value="1"/>
</dbReference>
<gene>
    <name evidence="2" type="ORF">AAH17_02405</name>
    <name evidence="3" type="ORF">AAH24_05360</name>
    <name evidence="1" type="ORF">BVH53_05740</name>
</gene>